<reference evidence="8" key="1">
    <citation type="submission" date="2025-08" db="UniProtKB">
        <authorList>
            <consortium name="RefSeq"/>
        </authorList>
    </citation>
    <scope>IDENTIFICATION</scope>
</reference>
<keyword evidence="2" id="KW-0677">Repeat</keyword>
<dbReference type="PANTHER" id="PTHR24379">
    <property type="entry name" value="KRAB AND ZINC FINGER DOMAIN-CONTAINING"/>
    <property type="match status" value="1"/>
</dbReference>
<evidence type="ECO:0000256" key="2">
    <source>
        <dbReference type="ARBA" id="ARBA00022737"/>
    </source>
</evidence>
<dbReference type="RefSeq" id="XP_005092293.1">
    <property type="nucleotide sequence ID" value="XM_005092236.3"/>
</dbReference>
<dbReference type="InterPro" id="IPR036236">
    <property type="entry name" value="Znf_C2H2_sf"/>
</dbReference>
<evidence type="ECO:0000313" key="8">
    <source>
        <dbReference type="RefSeq" id="XP_005092293.1"/>
    </source>
</evidence>
<accession>A0ABM0JF56</accession>
<keyword evidence="7" id="KW-1185">Reference proteome</keyword>
<feature type="domain" description="C2H2-type" evidence="6">
    <location>
        <begin position="283"/>
        <end position="311"/>
    </location>
</feature>
<evidence type="ECO:0000259" key="6">
    <source>
        <dbReference type="PROSITE" id="PS50157"/>
    </source>
</evidence>
<keyword evidence="4" id="KW-0862">Zinc</keyword>
<keyword evidence="3 5" id="KW-0863">Zinc-finger</keyword>
<dbReference type="Gene3D" id="3.30.160.60">
    <property type="entry name" value="Classic Zinc Finger"/>
    <property type="match status" value="4"/>
</dbReference>
<dbReference type="SUPFAM" id="SSF57667">
    <property type="entry name" value="beta-beta-alpha zinc fingers"/>
    <property type="match status" value="2"/>
</dbReference>
<evidence type="ECO:0000256" key="3">
    <source>
        <dbReference type="ARBA" id="ARBA00022771"/>
    </source>
</evidence>
<name>A0ABM0JF56_APLCA</name>
<feature type="domain" description="C2H2-type" evidence="6">
    <location>
        <begin position="439"/>
        <end position="463"/>
    </location>
</feature>
<gene>
    <name evidence="8" type="primary">LOC101862562</name>
</gene>
<dbReference type="Proteomes" id="UP000694888">
    <property type="component" value="Unplaced"/>
</dbReference>
<evidence type="ECO:0000256" key="5">
    <source>
        <dbReference type="PROSITE-ProRule" id="PRU00042"/>
    </source>
</evidence>
<dbReference type="PANTHER" id="PTHR24379:SF127">
    <property type="entry name" value="BLOODY FINGERS-RELATED"/>
    <property type="match status" value="1"/>
</dbReference>
<evidence type="ECO:0000313" key="7">
    <source>
        <dbReference type="Proteomes" id="UP000694888"/>
    </source>
</evidence>
<feature type="domain" description="C2H2-type" evidence="6">
    <location>
        <begin position="467"/>
        <end position="496"/>
    </location>
</feature>
<sequence length="552" mass="62072">MPSCSINMTAALVPKSPLPTLPISSPSPAASSIATPRQWPKKTLNLISSITSGSKKKMRTSLEYEQMISKLKTLSRKQLEQLVFYLSKEIGRLEEEFQDQTSNQLASPKTQRAVHHDSFNNDVNCCHKGKGDRRQKSKSNQSCNVYNDVEVSHARKRDCLRKAKTELTASHPEAVAALDKSVVKNAAICCVSESGDASSDICTEDLFIVNVELDGASQRLQKTSKIKYKENCDNPNHGVSLISPKTECDAILQSAEDRSEQIFNDNGVSALPTGGSFESNEKCKCTSCDMTFSTGSNCRRHIRNIHGGQMFSCEICGKVFRHKHNLQSHAKVCLEHSAAVCPHCSKLVKPARLKAHMQKVHENPCYTCQICKKGFLRLECFEGHMNKHDNNTPHKCCCGRQYRYLSSLYNHRKFCTKLAIPLHLQAQSSPSDKDQPFPFICETCGCSFKRLSSLKDHRLAKHSHMPYTCTLCQKSFTWRPSFNRHIKKCTQKTDAQQEASKSSTHVDSSSRSLFVCVCGKKYFYRQSQLRHQKNCWYKLQLNGSACQSHVIG</sequence>
<protein>
    <submittedName>
        <fullName evidence="8">Zinc finger protein 761</fullName>
    </submittedName>
</protein>
<dbReference type="GeneID" id="101862562"/>
<feature type="domain" description="C2H2-type" evidence="6">
    <location>
        <begin position="311"/>
        <end position="337"/>
    </location>
</feature>
<dbReference type="SMART" id="SM00355">
    <property type="entry name" value="ZnF_C2H2"/>
    <property type="match status" value="6"/>
</dbReference>
<dbReference type="InterPro" id="IPR013087">
    <property type="entry name" value="Znf_C2H2_type"/>
</dbReference>
<evidence type="ECO:0000256" key="4">
    <source>
        <dbReference type="ARBA" id="ARBA00022833"/>
    </source>
</evidence>
<dbReference type="PROSITE" id="PS00028">
    <property type="entry name" value="ZINC_FINGER_C2H2_1"/>
    <property type="match status" value="2"/>
</dbReference>
<dbReference type="PROSITE" id="PS50157">
    <property type="entry name" value="ZINC_FINGER_C2H2_2"/>
    <property type="match status" value="5"/>
</dbReference>
<keyword evidence="1" id="KW-0479">Metal-binding</keyword>
<evidence type="ECO:0000256" key="1">
    <source>
        <dbReference type="ARBA" id="ARBA00022723"/>
    </source>
</evidence>
<dbReference type="Pfam" id="PF00096">
    <property type="entry name" value="zf-C2H2"/>
    <property type="match status" value="2"/>
</dbReference>
<feature type="domain" description="C2H2-type" evidence="6">
    <location>
        <begin position="366"/>
        <end position="393"/>
    </location>
</feature>
<proteinExistence type="predicted"/>
<organism evidence="7 8">
    <name type="scientific">Aplysia californica</name>
    <name type="common">California sea hare</name>
    <dbReference type="NCBI Taxonomy" id="6500"/>
    <lineage>
        <taxon>Eukaryota</taxon>
        <taxon>Metazoa</taxon>
        <taxon>Spiralia</taxon>
        <taxon>Lophotrochozoa</taxon>
        <taxon>Mollusca</taxon>
        <taxon>Gastropoda</taxon>
        <taxon>Heterobranchia</taxon>
        <taxon>Euthyneura</taxon>
        <taxon>Tectipleura</taxon>
        <taxon>Aplysiida</taxon>
        <taxon>Aplysioidea</taxon>
        <taxon>Aplysiidae</taxon>
        <taxon>Aplysia</taxon>
    </lineage>
</organism>